<dbReference type="SUPFAM" id="SSF52402">
    <property type="entry name" value="Adenine nucleotide alpha hydrolases-like"/>
    <property type="match status" value="2"/>
</dbReference>
<dbReference type="PANTHER" id="PTHR46268:SF6">
    <property type="entry name" value="UNIVERSAL STRESS PROTEIN UP12"/>
    <property type="match status" value="1"/>
</dbReference>
<comment type="similarity">
    <text evidence="1">Belongs to the universal stress protein A family.</text>
</comment>
<comment type="caution">
    <text evidence="3">The sequence shown here is derived from an EMBL/GenBank/DDBJ whole genome shotgun (WGS) entry which is preliminary data.</text>
</comment>
<dbReference type="EMBL" id="BAABKB010000016">
    <property type="protein sequence ID" value="GAA5017946.1"/>
    <property type="molecule type" value="Genomic_DNA"/>
</dbReference>
<keyword evidence="4" id="KW-1185">Reference proteome</keyword>
<dbReference type="InterPro" id="IPR006015">
    <property type="entry name" value="Universal_stress_UspA"/>
</dbReference>
<evidence type="ECO:0000256" key="1">
    <source>
        <dbReference type="ARBA" id="ARBA00008791"/>
    </source>
</evidence>
<gene>
    <name evidence="3" type="ORF">GCM10023335_45050</name>
</gene>
<dbReference type="PRINTS" id="PR01438">
    <property type="entry name" value="UNVRSLSTRESS"/>
</dbReference>
<evidence type="ECO:0000313" key="3">
    <source>
        <dbReference type="EMBL" id="GAA5017946.1"/>
    </source>
</evidence>
<dbReference type="Proteomes" id="UP001501759">
    <property type="component" value="Unassembled WGS sequence"/>
</dbReference>
<accession>A0ABP9J1R9</accession>
<dbReference type="InterPro" id="IPR014729">
    <property type="entry name" value="Rossmann-like_a/b/a_fold"/>
</dbReference>
<organism evidence="3 4">
    <name type="scientific">Streptomyces siamensis</name>
    <dbReference type="NCBI Taxonomy" id="1274986"/>
    <lineage>
        <taxon>Bacteria</taxon>
        <taxon>Bacillati</taxon>
        <taxon>Actinomycetota</taxon>
        <taxon>Actinomycetes</taxon>
        <taxon>Kitasatosporales</taxon>
        <taxon>Streptomycetaceae</taxon>
        <taxon>Streptomyces</taxon>
    </lineage>
</organism>
<name>A0ABP9J1R9_9ACTN</name>
<dbReference type="PANTHER" id="PTHR46268">
    <property type="entry name" value="STRESS RESPONSE PROTEIN NHAX"/>
    <property type="match status" value="1"/>
</dbReference>
<dbReference type="InterPro" id="IPR006016">
    <property type="entry name" value="UspA"/>
</dbReference>
<protein>
    <submittedName>
        <fullName evidence="3">Universal stress protein</fullName>
    </submittedName>
</protein>
<reference evidence="4" key="1">
    <citation type="journal article" date="2019" name="Int. J. Syst. Evol. Microbiol.">
        <title>The Global Catalogue of Microorganisms (GCM) 10K type strain sequencing project: providing services to taxonomists for standard genome sequencing and annotation.</title>
        <authorList>
            <consortium name="The Broad Institute Genomics Platform"/>
            <consortium name="The Broad Institute Genome Sequencing Center for Infectious Disease"/>
            <person name="Wu L."/>
            <person name="Ma J."/>
        </authorList>
    </citation>
    <scope>NUCLEOTIDE SEQUENCE [LARGE SCALE GENOMIC DNA]</scope>
    <source>
        <strain evidence="4">JCM 18409</strain>
    </source>
</reference>
<evidence type="ECO:0000313" key="4">
    <source>
        <dbReference type="Proteomes" id="UP001501759"/>
    </source>
</evidence>
<feature type="domain" description="UspA" evidence="2">
    <location>
        <begin position="135"/>
        <end position="276"/>
    </location>
</feature>
<proteinExistence type="inferred from homology"/>
<feature type="domain" description="UspA" evidence="2">
    <location>
        <begin position="5"/>
        <end position="49"/>
    </location>
</feature>
<dbReference type="Gene3D" id="3.40.50.620">
    <property type="entry name" value="HUPs"/>
    <property type="match status" value="2"/>
</dbReference>
<feature type="domain" description="UspA" evidence="2">
    <location>
        <begin position="54"/>
        <end position="124"/>
    </location>
</feature>
<dbReference type="Pfam" id="PF00582">
    <property type="entry name" value="Usp"/>
    <property type="match status" value="3"/>
</dbReference>
<dbReference type="RefSeq" id="WP_345652043.1">
    <property type="nucleotide sequence ID" value="NZ_BAABKB010000016.1"/>
</dbReference>
<sequence length="278" mass="29320">MTHHHHVAVGVDGSLISTRALDLAADEAARRGTALRVVYAVSDRDEAGPVLAAACARVHGRYPTLTVVVTAAQGDAVRELTRESADAALTVVGTRGLGGFAGLVLGAVSPRLAAHTHGPLLVVRGDRAQDADHRDVLLGLESDVDTATALYALQEAERRGARLRILHAWTHRHTPPELPSLIPATTPSQQRPALHDRSEEAVSRFAISGIREEHPGVEVESRTVRTAPAHALVEATRGAAVVVIGSRRPGGRRGARLGPVAHALLHHSHCPVLLVPTG</sequence>
<evidence type="ECO:0000259" key="2">
    <source>
        <dbReference type="Pfam" id="PF00582"/>
    </source>
</evidence>